<keyword evidence="2" id="KW-0378">Hydrolase</keyword>
<keyword evidence="4" id="KW-0275">Fatty acid biosynthesis</keyword>
<dbReference type="InterPro" id="IPR007431">
    <property type="entry name" value="ACP_PD"/>
</dbReference>
<keyword evidence="1" id="KW-0444">Lipid biosynthesis</keyword>
<organism evidence="5 6">
    <name type="scientific">Solimonas fluminis</name>
    <dbReference type="NCBI Taxonomy" id="2086571"/>
    <lineage>
        <taxon>Bacteria</taxon>
        <taxon>Pseudomonadati</taxon>
        <taxon>Pseudomonadota</taxon>
        <taxon>Gammaproteobacteria</taxon>
        <taxon>Nevskiales</taxon>
        <taxon>Nevskiaceae</taxon>
        <taxon>Solimonas</taxon>
    </lineage>
</organism>
<dbReference type="OrthoDB" id="8442777at2"/>
<keyword evidence="4" id="KW-0276">Fatty acid metabolism</keyword>
<dbReference type="RefSeq" id="WP_104228686.1">
    <property type="nucleotide sequence ID" value="NZ_PSNW01000001.1"/>
</dbReference>
<evidence type="ECO:0008006" key="7">
    <source>
        <dbReference type="Google" id="ProtNLM"/>
    </source>
</evidence>
<dbReference type="PANTHER" id="PTHR38764:SF1">
    <property type="entry name" value="ACYL CARRIER PROTEIN PHOSPHODIESTERASE"/>
    <property type="match status" value="1"/>
</dbReference>
<dbReference type="AlphaFoldDB" id="A0A2S5TL72"/>
<evidence type="ECO:0000313" key="5">
    <source>
        <dbReference type="EMBL" id="PPE75721.1"/>
    </source>
</evidence>
<dbReference type="Pfam" id="PF04336">
    <property type="entry name" value="ACP_PD"/>
    <property type="match status" value="1"/>
</dbReference>
<dbReference type="GO" id="GO:0008770">
    <property type="term" value="F:[acyl-carrier-protein] phosphodiesterase activity"/>
    <property type="evidence" value="ECO:0007669"/>
    <property type="project" value="InterPro"/>
</dbReference>
<evidence type="ECO:0000313" key="6">
    <source>
        <dbReference type="Proteomes" id="UP000238220"/>
    </source>
</evidence>
<reference evidence="5 6" key="1">
    <citation type="submission" date="2018-02" db="EMBL/GenBank/DDBJ databases">
        <title>Genome sequencing of Solimonas sp. HR-BB.</title>
        <authorList>
            <person name="Lee Y."/>
            <person name="Jeon C.O."/>
        </authorList>
    </citation>
    <scope>NUCLEOTIDE SEQUENCE [LARGE SCALE GENOMIC DNA]</scope>
    <source>
        <strain evidence="5 6">HR-BB</strain>
    </source>
</reference>
<evidence type="ECO:0000256" key="2">
    <source>
        <dbReference type="ARBA" id="ARBA00022801"/>
    </source>
</evidence>
<comment type="caution">
    <text evidence="5">The sequence shown here is derived from an EMBL/GenBank/DDBJ whole genome shotgun (WGS) entry which is preliminary data.</text>
</comment>
<accession>A0A2S5TL72</accession>
<sequence>MNFLAHLWLAERSGTSLPGAILGDIVHGRDLSAYPEDVAAGIRLHRRIDVLTDSHPGIVALRSDYPQGARRYAGILLDLVCDHALALDWERYAEEPLPDFCRRSAQAVADAGEWFLRAGGQAPRAESFAQLLLSYGEPQGIDRAIRRTAQRLRRPEPLIEAAVGWRGRLPLLRETLPSLLQDLRAAQA</sequence>
<evidence type="ECO:0000256" key="1">
    <source>
        <dbReference type="ARBA" id="ARBA00022516"/>
    </source>
</evidence>
<dbReference type="Proteomes" id="UP000238220">
    <property type="component" value="Unassembled WGS sequence"/>
</dbReference>
<gene>
    <name evidence="5" type="ORF">C3942_02170</name>
</gene>
<evidence type="ECO:0000256" key="3">
    <source>
        <dbReference type="ARBA" id="ARBA00023098"/>
    </source>
</evidence>
<dbReference type="PANTHER" id="PTHR38764">
    <property type="entry name" value="ACYL CARRIER PROTEIN PHOSPHODIESTERASE"/>
    <property type="match status" value="1"/>
</dbReference>
<evidence type="ECO:0000256" key="4">
    <source>
        <dbReference type="ARBA" id="ARBA00023160"/>
    </source>
</evidence>
<dbReference type="EMBL" id="PSNW01000001">
    <property type="protein sequence ID" value="PPE75721.1"/>
    <property type="molecule type" value="Genomic_DNA"/>
</dbReference>
<proteinExistence type="predicted"/>
<keyword evidence="3" id="KW-0443">Lipid metabolism</keyword>
<name>A0A2S5TL72_9GAMM</name>
<protein>
    <recommendedName>
        <fullName evidence="7">DUF479 domain-containing protein</fullName>
    </recommendedName>
</protein>
<keyword evidence="6" id="KW-1185">Reference proteome</keyword>
<dbReference type="GO" id="GO:0006633">
    <property type="term" value="P:fatty acid biosynthetic process"/>
    <property type="evidence" value="ECO:0007669"/>
    <property type="project" value="UniProtKB-KW"/>
</dbReference>